<dbReference type="OrthoDB" id="8068875at2759"/>
<feature type="domain" description="HECT" evidence="7">
    <location>
        <begin position="836"/>
        <end position="1182"/>
    </location>
</feature>
<name>A0A5N5X0T3_9EURO</name>
<feature type="compositionally biased region" description="Basic and acidic residues" evidence="6">
    <location>
        <begin position="291"/>
        <end position="323"/>
    </location>
</feature>
<evidence type="ECO:0000256" key="2">
    <source>
        <dbReference type="ARBA" id="ARBA00012485"/>
    </source>
</evidence>
<dbReference type="SUPFAM" id="SSF56204">
    <property type="entry name" value="Hect, E3 ligase catalytic domain"/>
    <property type="match status" value="1"/>
</dbReference>
<evidence type="ECO:0000313" key="8">
    <source>
        <dbReference type="EMBL" id="KAB8073627.1"/>
    </source>
</evidence>
<dbReference type="GO" id="GO:0000209">
    <property type="term" value="P:protein polyubiquitination"/>
    <property type="evidence" value="ECO:0007669"/>
    <property type="project" value="InterPro"/>
</dbReference>
<feature type="region of interest" description="Disordered" evidence="6">
    <location>
        <begin position="158"/>
        <end position="186"/>
    </location>
</feature>
<organism evidence="8 9">
    <name type="scientific">Aspergillus leporis</name>
    <dbReference type="NCBI Taxonomy" id="41062"/>
    <lineage>
        <taxon>Eukaryota</taxon>
        <taxon>Fungi</taxon>
        <taxon>Dikarya</taxon>
        <taxon>Ascomycota</taxon>
        <taxon>Pezizomycotina</taxon>
        <taxon>Eurotiomycetes</taxon>
        <taxon>Eurotiomycetidae</taxon>
        <taxon>Eurotiales</taxon>
        <taxon>Aspergillaceae</taxon>
        <taxon>Aspergillus</taxon>
        <taxon>Aspergillus subgen. Circumdati</taxon>
    </lineage>
</organism>
<dbReference type="EMBL" id="ML732223">
    <property type="protein sequence ID" value="KAB8073627.1"/>
    <property type="molecule type" value="Genomic_DNA"/>
</dbReference>
<dbReference type="PROSITE" id="PS50237">
    <property type="entry name" value="HECT"/>
    <property type="match status" value="1"/>
</dbReference>
<protein>
    <recommendedName>
        <fullName evidence="2">HECT-type E3 ubiquitin transferase</fullName>
        <ecNumber evidence="2">2.3.2.26</ecNumber>
    </recommendedName>
</protein>
<dbReference type="PANTHER" id="PTHR45700">
    <property type="entry name" value="UBIQUITIN-PROTEIN LIGASE E3C"/>
    <property type="match status" value="1"/>
</dbReference>
<feature type="compositionally biased region" description="Basic and acidic residues" evidence="6">
    <location>
        <begin position="545"/>
        <end position="558"/>
    </location>
</feature>
<dbReference type="Pfam" id="PF00632">
    <property type="entry name" value="HECT"/>
    <property type="match status" value="1"/>
</dbReference>
<evidence type="ECO:0000256" key="3">
    <source>
        <dbReference type="ARBA" id="ARBA00022679"/>
    </source>
</evidence>
<reference evidence="8 9" key="1">
    <citation type="submission" date="2019-04" db="EMBL/GenBank/DDBJ databases">
        <title>Friends and foes A comparative genomics study of 23 Aspergillus species from section Flavi.</title>
        <authorList>
            <consortium name="DOE Joint Genome Institute"/>
            <person name="Kjaerbolling I."/>
            <person name="Vesth T."/>
            <person name="Frisvad J.C."/>
            <person name="Nybo J.L."/>
            <person name="Theobald S."/>
            <person name="Kildgaard S."/>
            <person name="Isbrandt T."/>
            <person name="Kuo A."/>
            <person name="Sato A."/>
            <person name="Lyhne E.K."/>
            <person name="Kogle M.E."/>
            <person name="Wiebenga A."/>
            <person name="Kun R.S."/>
            <person name="Lubbers R.J."/>
            <person name="Makela M.R."/>
            <person name="Barry K."/>
            <person name="Chovatia M."/>
            <person name="Clum A."/>
            <person name="Daum C."/>
            <person name="Haridas S."/>
            <person name="He G."/>
            <person name="LaButti K."/>
            <person name="Lipzen A."/>
            <person name="Mondo S."/>
            <person name="Riley R."/>
            <person name="Salamov A."/>
            <person name="Simmons B.A."/>
            <person name="Magnuson J.K."/>
            <person name="Henrissat B."/>
            <person name="Mortensen U.H."/>
            <person name="Larsen T.O."/>
            <person name="Devries R.P."/>
            <person name="Grigoriev I.V."/>
            <person name="Machida M."/>
            <person name="Baker S.E."/>
            <person name="Andersen M.R."/>
        </authorList>
    </citation>
    <scope>NUCLEOTIDE SEQUENCE [LARGE SCALE GENOMIC DNA]</scope>
    <source>
        <strain evidence="8 9">CBS 151.66</strain>
    </source>
</reference>
<feature type="compositionally biased region" description="Basic residues" evidence="6">
    <location>
        <begin position="60"/>
        <end position="69"/>
    </location>
</feature>
<dbReference type="AlphaFoldDB" id="A0A5N5X0T3"/>
<evidence type="ECO:0000259" key="7">
    <source>
        <dbReference type="PROSITE" id="PS50237"/>
    </source>
</evidence>
<keyword evidence="3" id="KW-0808">Transferase</keyword>
<dbReference type="InterPro" id="IPR044611">
    <property type="entry name" value="E3A/B/C-like"/>
</dbReference>
<dbReference type="Gene3D" id="3.30.2160.10">
    <property type="entry name" value="Hect, E3 ligase catalytic domain"/>
    <property type="match status" value="1"/>
</dbReference>
<dbReference type="EC" id="2.3.2.26" evidence="2"/>
<dbReference type="InterPro" id="IPR000569">
    <property type="entry name" value="HECT_dom"/>
</dbReference>
<gene>
    <name evidence="8" type="ORF">BDV29DRAFT_175100</name>
</gene>
<evidence type="ECO:0000256" key="5">
    <source>
        <dbReference type="PROSITE-ProRule" id="PRU00104"/>
    </source>
</evidence>
<keyword evidence="9" id="KW-1185">Reference proteome</keyword>
<evidence type="ECO:0000256" key="4">
    <source>
        <dbReference type="ARBA" id="ARBA00022786"/>
    </source>
</evidence>
<dbReference type="Gene3D" id="3.30.2410.10">
    <property type="entry name" value="Hect, E3 ligase catalytic domain"/>
    <property type="match status" value="1"/>
</dbReference>
<dbReference type="InterPro" id="IPR035983">
    <property type="entry name" value="Hect_E3_ubiquitin_ligase"/>
</dbReference>
<accession>A0A5N5X0T3</accession>
<feature type="compositionally biased region" description="Basic and acidic residues" evidence="6">
    <location>
        <begin position="636"/>
        <end position="645"/>
    </location>
</feature>
<dbReference type="SMART" id="SM00119">
    <property type="entry name" value="HECTc"/>
    <property type="match status" value="1"/>
</dbReference>
<dbReference type="Gene3D" id="3.90.1750.10">
    <property type="entry name" value="Hect, E3 ligase catalytic domains"/>
    <property type="match status" value="1"/>
</dbReference>
<evidence type="ECO:0000313" key="9">
    <source>
        <dbReference type="Proteomes" id="UP000326565"/>
    </source>
</evidence>
<keyword evidence="4 5" id="KW-0833">Ubl conjugation pathway</keyword>
<dbReference type="CDD" id="cd00078">
    <property type="entry name" value="HECTc"/>
    <property type="match status" value="1"/>
</dbReference>
<dbReference type="GO" id="GO:0061630">
    <property type="term" value="F:ubiquitin protein ligase activity"/>
    <property type="evidence" value="ECO:0007669"/>
    <property type="project" value="UniProtKB-EC"/>
</dbReference>
<feature type="compositionally biased region" description="Polar residues" evidence="6">
    <location>
        <begin position="1"/>
        <end position="17"/>
    </location>
</feature>
<sequence>MPSRTTRNPSHPPTSQSNAVNLNAPLPPLPTERDAPYSLPQDPQLLPSMIGNQATSPPLHPHHRGHSRSISHPFPSPFSGRRRNKSISKRDFLDSDDDDDEVTYLPDPLSSSPRKGALRASPGEELTTGKCMTCNCTVRWPRNLKVFRCTECLTVNDLEPHRGSTEPSGHSHPGKDEKPLPTIPRKAVPLSVERTKAIIDECISSYLRQLLEAPGPRAFPPRGQMDKQLSGQDENLSHSPGKSSGYLSEPRPADPRARSASASSRTGKLDGTIGTSNHLRPNVAPFSLPTGEKDSRMRSRDAQNTPRRDRSPRDVGRSCDYARDRPSRPYIFRAVEEYIITSFKGCECLNHSFTIQPPPASASESSPPKQKPDNSTTHAHPLFEPDAKTLLLGDLAENSSWWMNDSEQANSHGHTHPKERTARPVSSRSPRINWAELAHWYQLIMAAGTSWVEQWSGMKPGEEDDMRNKKWDTADMNLVEREIMESRSHLHRTLLKATENLLKRPRWPLKKPEDVRFLLILLVNPLIYPSSQHLALYPTAAPAARSDRRPSNSKDASHRLVPPDVKYSSRHRIGGPGHHSGIVKRILGLLANLPNDCHHYLVSWFSRFSAGHFEKLVDLVGSFVTYRLTRQHGRKRSETAQHDDDLVPSFSSAAGSTPAELHAAINGRAANKQANDKRDQPVVYSDDWQLRAAARVMSLLFTANNANIARKPDGVLGQEAGSAMKPQGYRRGQIVPVSAFYNTLLDYSDLVADFEAWESKTTKFSFCQYPFFLSIWAKIHILEHDARRQMEVKAREAFFNSILSRKAISQYLMLRVRRDCLVDDSLRGVSEVVGSSQEEIKKGLRIEFIGEEGVDAGGLRKEWFLLLVREIFDPHHGLFLYDEDSQFCYFNPYCFESSEQFFLVGVLLGLAIYNSTILDITLPPFAFKKLLAAAPQTTGPQPSTTRSTYKCSLDDLAEYRPTLAKGLRALLDFEGDVAETFCYDFVAQMDRYGEVVAVPLCSGGENRPVTNANRREFVDLYVHYLLDTAVTRQYEPFKRGFFTVCGGNALSLFRPEEIELLVRGSDEPLDVASLRAVATYDNWSVPRPETLPVVQWFWDFFEQTQPQAQRKILSFITGSDRIPAMGATSLTIRVACLGDDASRFPTARTCFNMLGLYRYTTREQLERMLWGAVLNSEGFGLK</sequence>
<feature type="region of interest" description="Disordered" evidence="6">
    <location>
        <begin position="542"/>
        <end position="561"/>
    </location>
</feature>
<feature type="region of interest" description="Disordered" evidence="6">
    <location>
        <begin position="214"/>
        <end position="323"/>
    </location>
</feature>
<feature type="region of interest" description="Disordered" evidence="6">
    <location>
        <begin position="357"/>
        <end position="381"/>
    </location>
</feature>
<evidence type="ECO:0000256" key="6">
    <source>
        <dbReference type="SAM" id="MobiDB-lite"/>
    </source>
</evidence>
<feature type="region of interest" description="Disordered" evidence="6">
    <location>
        <begin position="405"/>
        <end position="428"/>
    </location>
</feature>
<dbReference type="PANTHER" id="PTHR45700:SF8">
    <property type="entry name" value="HECT-TYPE E3 UBIQUITIN TRANSFERASE"/>
    <property type="match status" value="1"/>
</dbReference>
<dbReference type="Proteomes" id="UP000326565">
    <property type="component" value="Unassembled WGS sequence"/>
</dbReference>
<feature type="active site" description="Glycyl thioester intermediate" evidence="5">
    <location>
        <position position="1150"/>
    </location>
</feature>
<feature type="region of interest" description="Disordered" evidence="6">
    <location>
        <begin position="1"/>
        <end position="124"/>
    </location>
</feature>
<comment type="catalytic activity">
    <reaction evidence="1">
        <text>S-ubiquitinyl-[E2 ubiquitin-conjugating enzyme]-L-cysteine + [acceptor protein]-L-lysine = [E2 ubiquitin-conjugating enzyme]-L-cysteine + N(6)-ubiquitinyl-[acceptor protein]-L-lysine.</text>
        <dbReference type="EC" id="2.3.2.26"/>
    </reaction>
</comment>
<feature type="compositionally biased region" description="Polar residues" evidence="6">
    <location>
        <begin position="227"/>
        <end position="246"/>
    </location>
</feature>
<feature type="region of interest" description="Disordered" evidence="6">
    <location>
        <begin position="631"/>
        <end position="654"/>
    </location>
</feature>
<evidence type="ECO:0000256" key="1">
    <source>
        <dbReference type="ARBA" id="ARBA00000885"/>
    </source>
</evidence>
<proteinExistence type="predicted"/>